<dbReference type="HOGENOM" id="CLU_011290_1_1_10"/>
<dbReference type="GO" id="GO:0004252">
    <property type="term" value="F:serine-type endopeptidase activity"/>
    <property type="evidence" value="ECO:0007669"/>
    <property type="project" value="UniProtKB-EC"/>
</dbReference>
<keyword evidence="6" id="KW-0732">Signal</keyword>
<dbReference type="PANTHER" id="PTHR42881">
    <property type="entry name" value="PROLYL ENDOPEPTIDASE"/>
    <property type="match status" value="1"/>
</dbReference>
<dbReference type="InterPro" id="IPR023302">
    <property type="entry name" value="Pept_S9A_N"/>
</dbReference>
<feature type="signal peptide" evidence="6">
    <location>
        <begin position="1"/>
        <end position="19"/>
    </location>
</feature>
<feature type="chain" id="PRO_5003877820" description="prolyl oligopeptidase" evidence="6">
    <location>
        <begin position="20"/>
        <end position="724"/>
    </location>
</feature>
<keyword evidence="3 9" id="KW-0645">Protease</keyword>
<feature type="domain" description="Peptidase S9A N-terminal" evidence="8">
    <location>
        <begin position="24"/>
        <end position="437"/>
    </location>
</feature>
<reference evidence="9" key="1">
    <citation type="submission" date="2006-03" db="EMBL/GenBank/DDBJ databases">
        <authorList>
            <person name="Bowman J."/>
            <person name="Ferriera S."/>
            <person name="Johnson J."/>
            <person name="Kravitz S."/>
            <person name="Halpern A."/>
            <person name="Remington K."/>
            <person name="Beeson K."/>
            <person name="Tran B."/>
            <person name="Rogers Y.-H."/>
            <person name="Friedman R."/>
            <person name="Venter J.C."/>
        </authorList>
    </citation>
    <scope>NUCLEOTIDE SEQUENCE [LARGE SCALE GENOMIC DNA]</scope>
    <source>
        <strain evidence="9">ATCC 700755</strain>
    </source>
</reference>
<gene>
    <name evidence="9" type="ordered locus">P700755_002419</name>
</gene>
<dbReference type="Gene3D" id="3.40.50.1820">
    <property type="entry name" value="alpha/beta hydrolase"/>
    <property type="match status" value="1"/>
</dbReference>
<dbReference type="InterPro" id="IPR002470">
    <property type="entry name" value="Peptidase_S9A"/>
</dbReference>
<dbReference type="STRING" id="313595.P700755_002419"/>
<keyword evidence="10" id="KW-1185">Reference proteome</keyword>
<dbReference type="Pfam" id="PF02897">
    <property type="entry name" value="Peptidase_S9_N"/>
    <property type="match status" value="1"/>
</dbReference>
<proteinExistence type="predicted"/>
<dbReference type="Gene3D" id="2.130.10.120">
    <property type="entry name" value="Prolyl oligopeptidase, N-terminal domain"/>
    <property type="match status" value="1"/>
</dbReference>
<evidence type="ECO:0000259" key="7">
    <source>
        <dbReference type="Pfam" id="PF00326"/>
    </source>
</evidence>
<dbReference type="OrthoDB" id="9801421at2"/>
<evidence type="ECO:0000256" key="1">
    <source>
        <dbReference type="ARBA" id="ARBA00001070"/>
    </source>
</evidence>
<dbReference type="PRINTS" id="PR00862">
    <property type="entry name" value="PROLIGOPTASE"/>
</dbReference>
<dbReference type="KEGG" id="ptq:P700755_002419"/>
<dbReference type="EMBL" id="CP003879">
    <property type="protein sequence ID" value="AFU69191.1"/>
    <property type="molecule type" value="Genomic_DNA"/>
</dbReference>
<evidence type="ECO:0000256" key="2">
    <source>
        <dbReference type="ARBA" id="ARBA00011897"/>
    </source>
</evidence>
<dbReference type="eggNOG" id="COG1770">
    <property type="taxonomic scope" value="Bacteria"/>
</dbReference>
<keyword evidence="4" id="KW-0378">Hydrolase</keyword>
<reference evidence="9" key="2">
    <citation type="submission" date="2012-09" db="EMBL/GenBank/DDBJ databases">
        <title>The complete sequence of Psychroflexus torquis an extreme psychrophile from sea-ice that is stimulated by light.</title>
        <authorList>
            <person name="Feng S."/>
            <person name="Powell S.M."/>
            <person name="Bowman J.P."/>
        </authorList>
    </citation>
    <scope>NUCLEOTIDE SEQUENCE [LARGE SCALE GENOMIC DNA]</scope>
    <source>
        <strain evidence="9">ATCC 700755</strain>
    </source>
</reference>
<dbReference type="ESTHER" id="9flao-q1vz51">
    <property type="family name" value="S9N_PPCE_Peptidase_S9"/>
</dbReference>
<dbReference type="InterPro" id="IPR001375">
    <property type="entry name" value="Peptidase_S9_cat"/>
</dbReference>
<organism evidence="9 10">
    <name type="scientific">Psychroflexus torquis (strain ATCC 700755 / CIP 106069 / ACAM 623)</name>
    <dbReference type="NCBI Taxonomy" id="313595"/>
    <lineage>
        <taxon>Bacteria</taxon>
        <taxon>Pseudomonadati</taxon>
        <taxon>Bacteroidota</taxon>
        <taxon>Flavobacteriia</taxon>
        <taxon>Flavobacteriales</taxon>
        <taxon>Flavobacteriaceae</taxon>
        <taxon>Psychroflexus</taxon>
    </lineage>
</organism>
<evidence type="ECO:0000259" key="8">
    <source>
        <dbReference type="Pfam" id="PF02897"/>
    </source>
</evidence>
<evidence type="ECO:0000256" key="4">
    <source>
        <dbReference type="ARBA" id="ARBA00022801"/>
    </source>
</evidence>
<dbReference type="GO" id="GO:0006508">
    <property type="term" value="P:proteolysis"/>
    <property type="evidence" value="ECO:0007669"/>
    <property type="project" value="UniProtKB-KW"/>
</dbReference>
<sequence>MKNIIVFAMVILFGTTVFAQWDYPTTKKVEVIDTYFGIDYKDNYQWLEDLTNPEVETWFKEQADFSNATMSKISGRDELIAEWRKLDALQSATFSDLKKVGQRIFFKKRMPGDKVGKIYYRETMDSPDILLFDPLNFKAGKTLSVESFIPSYDGKKLLIGYSESGAEISVLQVLDIDSNTFLPDLIPATAGAMGWTFDDSAFMYMWIKSTDNKDPEGRLNPKTKLHKLGTDYKTDVDFFSNEAYPDMNIPSKAYPYISLSKNAKDFVFAGQGTVAKELILYYAPLDQFNSGNIAWKILCKASNKLINGTSDQGGLPEVFGTKVYAITYKGAEKYKLIATDLKNPDWANAETVVAEKDMSLTGYTRSKDYLLLNYSDGINSHLFKFNPKTKTNTKITLPFMGIARAKCLDTKTNDFIIDLTSWNKPLTEFMLNAETETFTASPFNQTNVYPDAYNELVVEEVEVKGHDGVMIPLSIIYKKGTKKDGSNVCFMRSYGAYGSSANPYFSTLYNALVTKGVVYAVPHVRGGGEKGEAWYKGGFKTTKPNTWKDFISCAEYMIAQGFTQSSKLSGMGTSAGGILISRAITERPDLFAAAINNVGTSNKMRGEFSANGPVNVPEFGTVKDPIEAKALYEMDGMQHVVDRVNYPAVINVAGWTDSRVVAWQPGKFAAALQNATASNKPVLMKVNYDNGHFTEDREVTWANFADQFAFVMWQCGHPDFQQKL</sequence>
<keyword evidence="5" id="KW-0720">Serine protease</keyword>
<accession>K4IJB2</accession>
<dbReference type="RefSeq" id="WP_015024763.1">
    <property type="nucleotide sequence ID" value="NC_018721.1"/>
</dbReference>
<protein>
    <recommendedName>
        <fullName evidence="2">prolyl oligopeptidase</fullName>
        <ecNumber evidence="2">3.4.21.26</ecNumber>
    </recommendedName>
</protein>
<dbReference type="GO" id="GO:0070012">
    <property type="term" value="F:oligopeptidase activity"/>
    <property type="evidence" value="ECO:0007669"/>
    <property type="project" value="TreeGrafter"/>
</dbReference>
<dbReference type="SUPFAM" id="SSF50993">
    <property type="entry name" value="Peptidase/esterase 'gauge' domain"/>
    <property type="match status" value="1"/>
</dbReference>
<dbReference type="EC" id="3.4.21.26" evidence="2"/>
<dbReference type="PANTHER" id="PTHR42881:SF2">
    <property type="entry name" value="PROLYL ENDOPEPTIDASE"/>
    <property type="match status" value="1"/>
</dbReference>
<evidence type="ECO:0000313" key="9">
    <source>
        <dbReference type="EMBL" id="AFU69191.1"/>
    </source>
</evidence>
<name>K4IJB2_PSYTT</name>
<evidence type="ECO:0000256" key="3">
    <source>
        <dbReference type="ARBA" id="ARBA00022670"/>
    </source>
</evidence>
<comment type="catalytic activity">
    <reaction evidence="1">
        <text>Hydrolysis of Pro-|-Xaa &gt;&gt; Ala-|-Xaa in oligopeptides.</text>
        <dbReference type="EC" id="3.4.21.26"/>
    </reaction>
</comment>
<evidence type="ECO:0000256" key="5">
    <source>
        <dbReference type="ARBA" id="ARBA00022825"/>
    </source>
</evidence>
<dbReference type="AlphaFoldDB" id="K4IJB2"/>
<feature type="domain" description="Peptidase S9 prolyl oligopeptidase catalytic" evidence="7">
    <location>
        <begin position="505"/>
        <end position="714"/>
    </location>
</feature>
<evidence type="ECO:0000256" key="6">
    <source>
        <dbReference type="SAM" id="SignalP"/>
    </source>
</evidence>
<dbReference type="Proteomes" id="UP000008514">
    <property type="component" value="Chromosome"/>
</dbReference>
<dbReference type="InterPro" id="IPR029058">
    <property type="entry name" value="AB_hydrolase_fold"/>
</dbReference>
<evidence type="ECO:0000313" key="10">
    <source>
        <dbReference type="Proteomes" id="UP000008514"/>
    </source>
</evidence>
<dbReference type="Pfam" id="PF00326">
    <property type="entry name" value="Peptidase_S9"/>
    <property type="match status" value="1"/>
</dbReference>
<dbReference type="InterPro" id="IPR051167">
    <property type="entry name" value="Prolyl_oligopep/macrocyclase"/>
</dbReference>
<dbReference type="SUPFAM" id="SSF53474">
    <property type="entry name" value="alpha/beta-Hydrolases"/>
    <property type="match status" value="1"/>
</dbReference>
<dbReference type="GO" id="GO:0005829">
    <property type="term" value="C:cytosol"/>
    <property type="evidence" value="ECO:0007669"/>
    <property type="project" value="TreeGrafter"/>
</dbReference>